<dbReference type="EnsemblMetazoa" id="XM_031928398">
    <property type="protein sequence ID" value="XP_031784258"/>
    <property type="gene ID" value="LOC116417127"/>
</dbReference>
<protein>
    <submittedName>
        <fullName evidence="1">Uncharacterized protein</fullName>
    </submittedName>
</protein>
<accession>A0A7M7QC80</accession>
<organism evidence="1 2">
    <name type="scientific">Nasonia vitripennis</name>
    <name type="common">Parasitic wasp</name>
    <dbReference type="NCBI Taxonomy" id="7425"/>
    <lineage>
        <taxon>Eukaryota</taxon>
        <taxon>Metazoa</taxon>
        <taxon>Ecdysozoa</taxon>
        <taxon>Arthropoda</taxon>
        <taxon>Hexapoda</taxon>
        <taxon>Insecta</taxon>
        <taxon>Pterygota</taxon>
        <taxon>Neoptera</taxon>
        <taxon>Endopterygota</taxon>
        <taxon>Hymenoptera</taxon>
        <taxon>Apocrita</taxon>
        <taxon>Proctotrupomorpha</taxon>
        <taxon>Chalcidoidea</taxon>
        <taxon>Pteromalidae</taxon>
        <taxon>Pteromalinae</taxon>
        <taxon>Nasonia</taxon>
    </lineage>
</organism>
<dbReference type="GeneID" id="116417127"/>
<dbReference type="Proteomes" id="UP000002358">
    <property type="component" value="Unassembled WGS sequence"/>
</dbReference>
<dbReference type="AlphaFoldDB" id="A0A7M7QC80"/>
<name>A0A7M7QC80_NASVI</name>
<dbReference type="KEGG" id="nvi:116417127"/>
<keyword evidence="2" id="KW-1185">Reference proteome</keyword>
<sequence>MLILSQEELVKSIIQIGIHMTMSNCYIEEMRAVWYYLANLLAVIEAFDVLCVEPLILQKNQIGSQTVKNIFLDIKKWSPSIWNVIDIYNNHDTNTLLTSKDIKIVSFMWRIFV</sequence>
<reference evidence="1" key="1">
    <citation type="submission" date="2021-01" db="UniProtKB">
        <authorList>
            <consortium name="EnsemblMetazoa"/>
        </authorList>
    </citation>
    <scope>IDENTIFICATION</scope>
</reference>
<dbReference type="RefSeq" id="XP_031784258.1">
    <property type="nucleotide sequence ID" value="XM_031928398.1"/>
</dbReference>
<dbReference type="InParanoid" id="A0A7M7QC80"/>
<evidence type="ECO:0000313" key="1">
    <source>
        <dbReference type="EnsemblMetazoa" id="XP_031784258"/>
    </source>
</evidence>
<proteinExistence type="predicted"/>
<evidence type="ECO:0000313" key="2">
    <source>
        <dbReference type="Proteomes" id="UP000002358"/>
    </source>
</evidence>